<organism evidence="2 3">
    <name type="scientific">Rothia aerolata</name>
    <dbReference type="NCBI Taxonomy" id="1812262"/>
    <lineage>
        <taxon>Bacteria</taxon>
        <taxon>Bacillati</taxon>
        <taxon>Actinomycetota</taxon>
        <taxon>Actinomycetes</taxon>
        <taxon>Micrococcales</taxon>
        <taxon>Micrococcaceae</taxon>
        <taxon>Rothia</taxon>
    </lineage>
</organism>
<dbReference type="AlphaFoldDB" id="A0A917IQ46"/>
<keyword evidence="3" id="KW-1185">Reference proteome</keyword>
<gene>
    <name evidence="2" type="ORF">GCM10007359_06560</name>
</gene>
<keyword evidence="1" id="KW-1133">Transmembrane helix</keyword>
<dbReference type="EMBL" id="BMDC01000001">
    <property type="protein sequence ID" value="GGH59405.1"/>
    <property type="molecule type" value="Genomic_DNA"/>
</dbReference>
<evidence type="ECO:0000313" key="2">
    <source>
        <dbReference type="EMBL" id="GGH59405.1"/>
    </source>
</evidence>
<evidence type="ECO:0000256" key="1">
    <source>
        <dbReference type="SAM" id="Phobius"/>
    </source>
</evidence>
<keyword evidence="1" id="KW-0472">Membrane</keyword>
<comment type="caution">
    <text evidence="2">The sequence shown here is derived from an EMBL/GenBank/DDBJ whole genome shotgun (WGS) entry which is preliminary data.</text>
</comment>
<evidence type="ECO:0000313" key="3">
    <source>
        <dbReference type="Proteomes" id="UP000600171"/>
    </source>
</evidence>
<feature type="transmembrane region" description="Helical" evidence="1">
    <location>
        <begin position="20"/>
        <end position="39"/>
    </location>
</feature>
<proteinExistence type="predicted"/>
<sequence>MTTRENQAESSETGSAMIEFLGLGLMLMIPTVYFLLAIFSLQSGAMAAIAASQQAIQVIENSPRSAISNSSVQRSAAFAAADYGFAPEQVAATVSCTGDCTEESALRVDVAISVNIPLIPGMNNQEMAEMTSSATAWGGKYR</sequence>
<accession>A0A917IQ46</accession>
<name>A0A917IQ46_9MICC</name>
<keyword evidence="1" id="KW-0812">Transmembrane</keyword>
<dbReference type="RefSeq" id="WP_188358885.1">
    <property type="nucleotide sequence ID" value="NZ_BMDC01000001.1"/>
</dbReference>
<dbReference type="Proteomes" id="UP000600171">
    <property type="component" value="Unassembled WGS sequence"/>
</dbReference>
<evidence type="ECO:0008006" key="4">
    <source>
        <dbReference type="Google" id="ProtNLM"/>
    </source>
</evidence>
<protein>
    <recommendedName>
        <fullName evidence="4">Pilus assembly protein TadE</fullName>
    </recommendedName>
</protein>
<reference evidence="2 3" key="1">
    <citation type="journal article" date="2014" name="Int. J. Syst. Evol. Microbiol.">
        <title>Complete genome sequence of Corynebacterium casei LMG S-19264T (=DSM 44701T), isolated from a smear-ripened cheese.</title>
        <authorList>
            <consortium name="US DOE Joint Genome Institute (JGI-PGF)"/>
            <person name="Walter F."/>
            <person name="Albersmeier A."/>
            <person name="Kalinowski J."/>
            <person name="Ruckert C."/>
        </authorList>
    </citation>
    <scope>NUCLEOTIDE SEQUENCE [LARGE SCALE GENOMIC DNA]</scope>
    <source>
        <strain evidence="2 3">CCM 8669</strain>
    </source>
</reference>